<dbReference type="GO" id="GO:0046872">
    <property type="term" value="F:metal ion binding"/>
    <property type="evidence" value="ECO:0007669"/>
    <property type="project" value="UniProtKB-KW"/>
</dbReference>
<evidence type="ECO:0000256" key="3">
    <source>
        <dbReference type="ARBA" id="ARBA00022801"/>
    </source>
</evidence>
<dbReference type="PANTHER" id="PTHR30037:SF4">
    <property type="entry name" value="DNA-3-METHYLADENINE GLYCOSYLASE I"/>
    <property type="match status" value="1"/>
</dbReference>
<dbReference type="FunFam" id="1.10.340.30:FF:000009">
    <property type="entry name" value="DNA-3-methyladenine glycosylase I"/>
    <property type="match status" value="1"/>
</dbReference>
<evidence type="ECO:0008006" key="9">
    <source>
        <dbReference type="Google" id="ProtNLM"/>
    </source>
</evidence>
<dbReference type="InterPro" id="IPR005019">
    <property type="entry name" value="Adenine_glyco"/>
</dbReference>
<dbReference type="Pfam" id="PF03352">
    <property type="entry name" value="Adenine_glyco"/>
    <property type="match status" value="1"/>
</dbReference>
<protein>
    <recommendedName>
        <fullName evidence="9">DNA-3-methyladenine glycosylase I</fullName>
    </recommendedName>
</protein>
<dbReference type="Gene3D" id="1.10.340.30">
    <property type="entry name" value="Hypothetical protein, domain 2"/>
    <property type="match status" value="1"/>
</dbReference>
<feature type="binding site" evidence="6">
    <location>
        <position position="18"/>
    </location>
    <ligand>
        <name>Zn(2+)</name>
        <dbReference type="ChEBI" id="CHEBI:29105"/>
    </ligand>
</feature>
<dbReference type="OrthoDB" id="3941538at2759"/>
<keyword evidence="2" id="KW-0227">DNA damage</keyword>
<feature type="binding site" evidence="6">
    <location>
        <position position="4"/>
    </location>
    <ligand>
        <name>Zn(2+)</name>
        <dbReference type="ChEBI" id="CHEBI:29105"/>
    </ligand>
</feature>
<dbReference type="AlphaFoldDB" id="A0A2Z7C9K8"/>
<dbReference type="PANTHER" id="PTHR30037">
    <property type="entry name" value="DNA-3-METHYLADENINE GLYCOSYLASE 1"/>
    <property type="match status" value="1"/>
</dbReference>
<dbReference type="InterPro" id="IPR052891">
    <property type="entry name" value="DNA-3mA_glycosylase"/>
</dbReference>
<dbReference type="SUPFAM" id="SSF48150">
    <property type="entry name" value="DNA-glycosylase"/>
    <property type="match status" value="1"/>
</dbReference>
<keyword evidence="3" id="KW-0378">Hydrolase</keyword>
<dbReference type="GO" id="GO:0008725">
    <property type="term" value="F:DNA-3-methyladenine glycosylase activity"/>
    <property type="evidence" value="ECO:0007669"/>
    <property type="project" value="InterPro"/>
</dbReference>
<evidence type="ECO:0000313" key="8">
    <source>
        <dbReference type="Proteomes" id="UP000250235"/>
    </source>
</evidence>
<evidence type="ECO:0000256" key="1">
    <source>
        <dbReference type="ARBA" id="ARBA00022723"/>
    </source>
</evidence>
<keyword evidence="5" id="KW-0234">DNA repair</keyword>
<sequence length="190" mass="21518">MHRCHWASADDALMCAYHDTEWGVPLHDDNALFEFLCLEGAQAGLSWRTVLAKRDNYRKAFHGFEIARVAAMKDRELESLLLDPGIIRNRLKVTATRDNAIAAQQVIAECGSLGAYLWSFVDGKPLRNRWKDRSEVPASTPLSDRMSKELKKRGFRFVGTTICYSLMQATGMINDHLTGCFRHKECAGMH</sequence>
<reference evidence="7 8" key="1">
    <citation type="journal article" date="2015" name="Proc. Natl. Acad. Sci. U.S.A.">
        <title>The resurrection genome of Boea hygrometrica: A blueprint for survival of dehydration.</title>
        <authorList>
            <person name="Xiao L."/>
            <person name="Yang G."/>
            <person name="Zhang L."/>
            <person name="Yang X."/>
            <person name="Zhao S."/>
            <person name="Ji Z."/>
            <person name="Zhou Q."/>
            <person name="Hu M."/>
            <person name="Wang Y."/>
            <person name="Chen M."/>
            <person name="Xu Y."/>
            <person name="Jin H."/>
            <person name="Xiao X."/>
            <person name="Hu G."/>
            <person name="Bao F."/>
            <person name="Hu Y."/>
            <person name="Wan P."/>
            <person name="Li L."/>
            <person name="Deng X."/>
            <person name="Kuang T."/>
            <person name="Xiang C."/>
            <person name="Zhu J.K."/>
            <person name="Oliver M.J."/>
            <person name="He Y."/>
        </authorList>
    </citation>
    <scope>NUCLEOTIDE SEQUENCE [LARGE SCALE GENOMIC DNA]</scope>
    <source>
        <strain evidence="8">cv. XS01</strain>
    </source>
</reference>
<dbReference type="InterPro" id="IPR004597">
    <property type="entry name" value="Tag"/>
</dbReference>
<dbReference type="NCBIfam" id="TIGR00624">
    <property type="entry name" value="tag"/>
    <property type="match status" value="1"/>
</dbReference>
<evidence type="ECO:0000256" key="2">
    <source>
        <dbReference type="ARBA" id="ARBA00022763"/>
    </source>
</evidence>
<keyword evidence="8" id="KW-1185">Reference proteome</keyword>
<dbReference type="GO" id="GO:0006284">
    <property type="term" value="P:base-excision repair"/>
    <property type="evidence" value="ECO:0007669"/>
    <property type="project" value="InterPro"/>
</dbReference>
<feature type="binding site" evidence="6">
    <location>
        <position position="176"/>
    </location>
    <ligand>
        <name>Zn(2+)</name>
        <dbReference type="ChEBI" id="CHEBI:29105"/>
    </ligand>
</feature>
<organism evidence="7 8">
    <name type="scientific">Dorcoceras hygrometricum</name>
    <dbReference type="NCBI Taxonomy" id="472368"/>
    <lineage>
        <taxon>Eukaryota</taxon>
        <taxon>Viridiplantae</taxon>
        <taxon>Streptophyta</taxon>
        <taxon>Embryophyta</taxon>
        <taxon>Tracheophyta</taxon>
        <taxon>Spermatophyta</taxon>
        <taxon>Magnoliopsida</taxon>
        <taxon>eudicotyledons</taxon>
        <taxon>Gunneridae</taxon>
        <taxon>Pentapetalae</taxon>
        <taxon>asterids</taxon>
        <taxon>lamiids</taxon>
        <taxon>Lamiales</taxon>
        <taxon>Gesneriaceae</taxon>
        <taxon>Didymocarpoideae</taxon>
        <taxon>Trichosporeae</taxon>
        <taxon>Loxocarpinae</taxon>
        <taxon>Dorcoceras</taxon>
    </lineage>
</organism>
<evidence type="ECO:0000256" key="4">
    <source>
        <dbReference type="ARBA" id="ARBA00022833"/>
    </source>
</evidence>
<accession>A0A2Z7C9K8</accession>
<dbReference type="InterPro" id="IPR011257">
    <property type="entry name" value="DNA_glycosylase"/>
</dbReference>
<dbReference type="Proteomes" id="UP000250235">
    <property type="component" value="Unassembled WGS sequence"/>
</dbReference>
<proteinExistence type="predicted"/>
<feature type="binding site" evidence="6">
    <location>
        <position position="180"/>
    </location>
    <ligand>
        <name>Zn(2+)</name>
        <dbReference type="ChEBI" id="CHEBI:29105"/>
    </ligand>
</feature>
<evidence type="ECO:0000313" key="7">
    <source>
        <dbReference type="EMBL" id="KZV43566.1"/>
    </source>
</evidence>
<keyword evidence="1 6" id="KW-0479">Metal-binding</keyword>
<evidence type="ECO:0000256" key="6">
    <source>
        <dbReference type="PIRSR" id="PIRSR605019-1"/>
    </source>
</evidence>
<dbReference type="EMBL" id="KQ998100">
    <property type="protein sequence ID" value="KZV43566.1"/>
    <property type="molecule type" value="Genomic_DNA"/>
</dbReference>
<gene>
    <name evidence="7" type="ORF">F511_08054</name>
</gene>
<name>A0A2Z7C9K8_9LAMI</name>
<keyword evidence="4 6" id="KW-0862">Zinc</keyword>
<evidence type="ECO:0000256" key="5">
    <source>
        <dbReference type="ARBA" id="ARBA00023204"/>
    </source>
</evidence>